<dbReference type="PANTHER" id="PTHR43318:SF1">
    <property type="entry name" value="POLYSACCHARIDE BIOSYNTHESIS PROTEIN EPSC-RELATED"/>
    <property type="match status" value="1"/>
</dbReference>
<keyword evidence="2" id="KW-0472">Membrane</keyword>
<dbReference type="SUPFAM" id="SSF53335">
    <property type="entry name" value="S-adenosyl-L-methionine-dependent methyltransferases"/>
    <property type="match status" value="1"/>
</dbReference>
<dbReference type="InterPro" id="IPR051203">
    <property type="entry name" value="Polysaccharide_Synthase-Rel"/>
</dbReference>
<dbReference type="SUPFAM" id="SSF51735">
    <property type="entry name" value="NAD(P)-binding Rossmann-fold domains"/>
    <property type="match status" value="1"/>
</dbReference>
<dbReference type="InterPro" id="IPR029063">
    <property type="entry name" value="SAM-dependent_MTases_sf"/>
</dbReference>
<keyword evidence="2" id="KW-0812">Transmembrane</keyword>
<dbReference type="Pfam" id="PF13727">
    <property type="entry name" value="CoA_binding_3"/>
    <property type="match status" value="1"/>
</dbReference>
<reference evidence="4" key="1">
    <citation type="submission" date="2022-11" db="EMBL/GenBank/DDBJ databases">
        <title>High-quality draft genome sequence of Galbibacter sp. strain CMA-7.</title>
        <authorList>
            <person name="Wei L."/>
            <person name="Dong C."/>
            <person name="Shao Z."/>
        </authorList>
    </citation>
    <scope>NUCLEOTIDE SEQUENCE</scope>
    <source>
        <strain evidence="4">CMA-7</strain>
    </source>
</reference>
<comment type="similarity">
    <text evidence="1">Belongs to the polysaccharide synthase family.</text>
</comment>
<sequence length="654" mass="73644">MIYKYLISKAPRYASKWLVLAIDIMLVLITLFLVYFIRFHLTLNFNVGSFLKEMPIVGVLALMSFLITGSYKGVIRYTGVKDLMKIFLATMLLAVLTSVFVVTNKELAMVPGITIPKSIIIMHAFLNFVVLAKTRLVFKIAYQYINCKLKSTKHILIYGAGESGIMTHNALVNNMDQKNKVVAFIEDSEDKIGNSINGTKIIGRTSVNEAFIKKHQINEIIVAIQNTSSSTLRKNIDELIDVVPNIKVVPPIDKWMNGELSVNQIKPIQLEDLLDRTPINIENKELKKEFDGKVLLVTGAAGSIGSEISRQLSAFNFKKLILVDIAESALYDLQQELKQGGVNNFYPIVTDVRDQHALESVFETYKPNIIFHAAAYKHVPLMEHNPYEAVKINVGGTRIVSKMALKYKVDKFVFVSTDKAVNPTNVMGATKRTAEIYIGSLQKESKHTKFITTRFGNVLGSNGSVIPLFKKQLEKGGPLTVTHKDVTRYFMTIPEASQLVLEAGTMGQGGEIFIFDMGESVKIMSLAKNMIRLSGLRYPEDIDIKITGLRPGEKLYEELLANGENTLPTYHEKIMISKVKEMDYEKLKARIDALCILNLYHDKNIIVKKLKEIVPEFVSKNSDYEHLDTKVLQTTMPNYTILQSLNFVPHSYNL</sequence>
<proteinExistence type="inferred from homology"/>
<dbReference type="PANTHER" id="PTHR43318">
    <property type="entry name" value="UDP-N-ACETYLGLUCOSAMINE 4,6-DEHYDRATASE"/>
    <property type="match status" value="1"/>
</dbReference>
<name>A0ABT6FR82_9FLAO</name>
<evidence type="ECO:0000259" key="3">
    <source>
        <dbReference type="Pfam" id="PF02719"/>
    </source>
</evidence>
<dbReference type="InterPro" id="IPR036291">
    <property type="entry name" value="NAD(P)-bd_dom_sf"/>
</dbReference>
<evidence type="ECO:0000313" key="4">
    <source>
        <dbReference type="EMBL" id="MDG3585784.1"/>
    </source>
</evidence>
<feature type="domain" description="Polysaccharide biosynthesis protein CapD-like" evidence="3">
    <location>
        <begin position="295"/>
        <end position="577"/>
    </location>
</feature>
<keyword evidence="5" id="KW-1185">Reference proteome</keyword>
<keyword evidence="2" id="KW-1133">Transmembrane helix</keyword>
<dbReference type="EMBL" id="JAPMUA010000002">
    <property type="protein sequence ID" value="MDG3585784.1"/>
    <property type="molecule type" value="Genomic_DNA"/>
</dbReference>
<gene>
    <name evidence="4" type="ORF">OSR52_07870</name>
</gene>
<feature type="transmembrane region" description="Helical" evidence="2">
    <location>
        <begin position="86"/>
        <end position="103"/>
    </location>
</feature>
<dbReference type="InterPro" id="IPR003869">
    <property type="entry name" value="Polysac_CapD-like"/>
</dbReference>
<dbReference type="Proteomes" id="UP001153642">
    <property type="component" value="Unassembled WGS sequence"/>
</dbReference>
<feature type="transmembrane region" description="Helical" evidence="2">
    <location>
        <begin position="17"/>
        <end position="36"/>
    </location>
</feature>
<evidence type="ECO:0000256" key="1">
    <source>
        <dbReference type="ARBA" id="ARBA00007430"/>
    </source>
</evidence>
<evidence type="ECO:0000313" key="5">
    <source>
        <dbReference type="Proteomes" id="UP001153642"/>
    </source>
</evidence>
<dbReference type="RefSeq" id="WP_277898960.1">
    <property type="nucleotide sequence ID" value="NZ_JAPMUA010000002.1"/>
</dbReference>
<protein>
    <submittedName>
        <fullName evidence="4">Nucleoside-diphosphate sugar epimerase/dehydratase</fullName>
    </submittedName>
</protein>
<organism evidence="4 5">
    <name type="scientific">Galbibacter pacificus</name>
    <dbReference type="NCBI Taxonomy" id="2996052"/>
    <lineage>
        <taxon>Bacteria</taxon>
        <taxon>Pseudomonadati</taxon>
        <taxon>Bacteroidota</taxon>
        <taxon>Flavobacteriia</taxon>
        <taxon>Flavobacteriales</taxon>
        <taxon>Flavobacteriaceae</taxon>
        <taxon>Galbibacter</taxon>
    </lineage>
</organism>
<dbReference type="CDD" id="cd05237">
    <property type="entry name" value="UDP_invert_4-6DH_SDR_e"/>
    <property type="match status" value="1"/>
</dbReference>
<accession>A0ABT6FR82</accession>
<evidence type="ECO:0000256" key="2">
    <source>
        <dbReference type="SAM" id="Phobius"/>
    </source>
</evidence>
<comment type="caution">
    <text evidence="4">The sequence shown here is derived from an EMBL/GenBank/DDBJ whole genome shotgun (WGS) entry which is preliminary data.</text>
</comment>
<dbReference type="Pfam" id="PF02719">
    <property type="entry name" value="Polysacc_synt_2"/>
    <property type="match status" value="1"/>
</dbReference>
<feature type="transmembrane region" description="Helical" evidence="2">
    <location>
        <begin position="56"/>
        <end position="74"/>
    </location>
</feature>
<dbReference type="Gene3D" id="3.40.50.720">
    <property type="entry name" value="NAD(P)-binding Rossmann-like Domain"/>
    <property type="match status" value="2"/>
</dbReference>